<dbReference type="InterPro" id="IPR036390">
    <property type="entry name" value="WH_DNA-bd_sf"/>
</dbReference>
<keyword evidence="2" id="KW-1185">Reference proteome</keyword>
<dbReference type="InterPro" id="IPR036388">
    <property type="entry name" value="WH-like_DNA-bd_sf"/>
</dbReference>
<comment type="caution">
    <text evidence="1">The sequence shown here is derived from an EMBL/GenBank/DDBJ whole genome shotgun (WGS) entry which is preliminary data.</text>
</comment>
<sequence length="169" mass="17860">MSGTTLPQAGGESLGPAGARLTVRSIVIDPTVPPSRLADALSSVSERIDASVDASWDGLTGVQILILRRLSGTERMDRASLALDTRTARAATVPSLASLMQKGLVLESEDPIGPYLHLSDGGRALLLGVRTARAEWLEQAARQARPPVHGDDLLRAAALLEHLRATDDI</sequence>
<accession>A0A251XI95</accession>
<dbReference type="AlphaFoldDB" id="A0A251XI95"/>
<evidence type="ECO:0000313" key="1">
    <source>
        <dbReference type="EMBL" id="OUE02878.1"/>
    </source>
</evidence>
<organism evidence="1 2">
    <name type="scientific">Clavibacter michiganensis subsp. michiganensis</name>
    <dbReference type="NCBI Taxonomy" id="33013"/>
    <lineage>
        <taxon>Bacteria</taxon>
        <taxon>Bacillati</taxon>
        <taxon>Actinomycetota</taxon>
        <taxon>Actinomycetes</taxon>
        <taxon>Micrococcales</taxon>
        <taxon>Microbacteriaceae</taxon>
        <taxon>Clavibacter</taxon>
    </lineage>
</organism>
<dbReference type="EMBL" id="MDHH01000002">
    <property type="protein sequence ID" value="OUE02878.1"/>
    <property type="molecule type" value="Genomic_DNA"/>
</dbReference>
<dbReference type="Proteomes" id="UP000195062">
    <property type="component" value="Unassembled WGS sequence"/>
</dbReference>
<evidence type="ECO:0000313" key="2">
    <source>
        <dbReference type="Proteomes" id="UP000195062"/>
    </source>
</evidence>
<protein>
    <submittedName>
        <fullName evidence="1">Uncharacterized protein</fullName>
    </submittedName>
</protein>
<dbReference type="SUPFAM" id="SSF46785">
    <property type="entry name" value="Winged helix' DNA-binding domain"/>
    <property type="match status" value="1"/>
</dbReference>
<dbReference type="Gene3D" id="1.10.10.10">
    <property type="entry name" value="Winged helix-like DNA-binding domain superfamily/Winged helix DNA-binding domain"/>
    <property type="match status" value="1"/>
</dbReference>
<name>A0A251XI95_CLAMM</name>
<reference evidence="1 2" key="1">
    <citation type="submission" date="2016-08" db="EMBL/GenBank/DDBJ databases">
        <title>Genome sequence of Clavibacter michiganensis subsp. michiganensis strain CASJ007.</title>
        <authorList>
            <person name="Thapa S.P."/>
            <person name="Coaker G."/>
        </authorList>
    </citation>
    <scope>NUCLEOTIDE SEQUENCE [LARGE SCALE GENOMIC DNA]</scope>
    <source>
        <strain evidence="1">CASJ007</strain>
    </source>
</reference>
<gene>
    <name evidence="1" type="ORF">CMMCAS07_12740</name>
</gene>
<dbReference type="RefSeq" id="WP_244322252.1">
    <property type="nucleotide sequence ID" value="NZ_JAVDJI010000001.1"/>
</dbReference>
<proteinExistence type="predicted"/>